<evidence type="ECO:0000259" key="8">
    <source>
        <dbReference type="Pfam" id="PF00248"/>
    </source>
</evidence>
<dbReference type="Pfam" id="PF00248">
    <property type="entry name" value="Aldo_ket_red"/>
    <property type="match status" value="1"/>
</dbReference>
<evidence type="ECO:0000256" key="2">
    <source>
        <dbReference type="ARBA" id="ARBA00012845"/>
    </source>
</evidence>
<dbReference type="Gene3D" id="3.20.20.100">
    <property type="entry name" value="NADP-dependent oxidoreductase domain"/>
    <property type="match status" value="1"/>
</dbReference>
<dbReference type="PROSITE" id="PS00063">
    <property type="entry name" value="ALDOKETO_REDUCTASE_3"/>
    <property type="match status" value="1"/>
</dbReference>
<proteinExistence type="inferred from homology"/>
<sequence length="534" mass="59845">MAPLSLQSTYKMASGYEIPVVGFGVYQTPPEITEKVTVKALETGYRHIDSAKYYANEKECAEAMKKSGIDRSKIFFTTKVPASSMSYEKAKEAIEASVAAANLGYIDLILLHAPFGGKEGRLGAWRALVEAQKAGHVRSIGVSNYGIHHLEELEEYINSGVGGQISVGQYEIHPWCAREDIAAWLKKRNVIVEAYSPLVQAQRMDEPVLQNLAKKHNKTPAQILIRWSLQKGYVPLPKSVTDSRIVENTQVFDFELSGEDMESLNTGIYAPVCWDPAKDPRRMILEKSRTVRRRYQRSNKRFQFTASQIERIEREEERESRAKKLREKEKKRLADKKKKAEKEAKEREARRRLGLPDPHALPVPSSQPLLSKFLKKPGAKPDTESETCEETELDNHSQGSIATEIDESLLSGLDVAFDDQTAAGVSEPAVEDSHTVSNDGKSHVGRTQGDDDEFSECSIFYDEDIIKEAETIATAQDTPDQAMKEPSKPVLTVGESFQDDTAILLEEFGHEFGTDDEFEQELIRLDTVSVGNPY</sequence>
<organism evidence="9 10">
    <name type="scientific">Aspergillus thermomutatus</name>
    <name type="common">Neosartorya pseudofischeri</name>
    <dbReference type="NCBI Taxonomy" id="41047"/>
    <lineage>
        <taxon>Eukaryota</taxon>
        <taxon>Fungi</taxon>
        <taxon>Dikarya</taxon>
        <taxon>Ascomycota</taxon>
        <taxon>Pezizomycotina</taxon>
        <taxon>Eurotiomycetes</taxon>
        <taxon>Eurotiomycetidae</taxon>
        <taxon>Eurotiales</taxon>
        <taxon>Aspergillaceae</taxon>
        <taxon>Aspergillus</taxon>
        <taxon>Aspergillus subgen. Fumigati</taxon>
    </lineage>
</organism>
<comment type="caution">
    <text evidence="9">The sequence shown here is derived from an EMBL/GenBank/DDBJ whole genome shotgun (WGS) entry which is preliminary data.</text>
</comment>
<dbReference type="AlphaFoldDB" id="A0A397I1J9"/>
<gene>
    <name evidence="9" type="ORF">CDV56_106354</name>
</gene>
<dbReference type="PRINTS" id="PR00069">
    <property type="entry name" value="ALDKETRDTASE"/>
</dbReference>
<dbReference type="InterPro" id="IPR036812">
    <property type="entry name" value="NAD(P)_OxRdtase_dom_sf"/>
</dbReference>
<dbReference type="Proteomes" id="UP000215305">
    <property type="component" value="Unassembled WGS sequence"/>
</dbReference>
<evidence type="ECO:0000313" key="10">
    <source>
        <dbReference type="Proteomes" id="UP000215305"/>
    </source>
</evidence>
<evidence type="ECO:0000256" key="4">
    <source>
        <dbReference type="ARBA" id="ARBA00025065"/>
    </source>
</evidence>
<dbReference type="PANTHER" id="PTHR43827">
    <property type="entry name" value="2,5-DIKETO-D-GLUCONIC ACID REDUCTASE"/>
    <property type="match status" value="1"/>
</dbReference>
<evidence type="ECO:0000313" key="9">
    <source>
        <dbReference type="EMBL" id="RHZ68118.1"/>
    </source>
</evidence>
<evidence type="ECO:0000256" key="5">
    <source>
        <dbReference type="ARBA" id="ARBA00047534"/>
    </source>
</evidence>
<reference evidence="9" key="1">
    <citation type="submission" date="2018-08" db="EMBL/GenBank/DDBJ databases">
        <title>Draft genome sequence of azole-resistant Aspergillus thermomutatus (Neosartorya pseudofischeri) strain HMR AF 39, isolated from a human nasal aspirate.</title>
        <authorList>
            <person name="Parent-Michaud M."/>
            <person name="Dufresne P.J."/>
            <person name="Fournier E."/>
            <person name="Martineau C."/>
            <person name="Moreira S."/>
            <person name="Perkins V."/>
            <person name="De Repentigny L."/>
            <person name="Dufresne S.F."/>
        </authorList>
    </citation>
    <scope>NUCLEOTIDE SEQUENCE [LARGE SCALE GENOMIC DNA]</scope>
    <source>
        <strain evidence="9">HMR AF 39</strain>
    </source>
</reference>
<feature type="compositionally biased region" description="Basic and acidic residues" evidence="7">
    <location>
        <begin position="313"/>
        <end position="351"/>
    </location>
</feature>
<protein>
    <recommendedName>
        <fullName evidence="2">D-xylose reductase [NAD(P)H]</fullName>
        <ecNumber evidence="2">1.1.1.307</ecNumber>
    </recommendedName>
</protein>
<dbReference type="InterPro" id="IPR018170">
    <property type="entry name" value="Aldo/ket_reductase_CS"/>
</dbReference>
<comment type="catalytic activity">
    <reaction evidence="6">
        <text>xylitol + NAD(+) = D-xylose + NADH + H(+)</text>
        <dbReference type="Rhea" id="RHEA:27441"/>
        <dbReference type="ChEBI" id="CHEBI:15378"/>
        <dbReference type="ChEBI" id="CHEBI:17151"/>
        <dbReference type="ChEBI" id="CHEBI:53455"/>
        <dbReference type="ChEBI" id="CHEBI:57540"/>
        <dbReference type="ChEBI" id="CHEBI:57945"/>
        <dbReference type="EC" id="1.1.1.307"/>
    </reaction>
</comment>
<evidence type="ECO:0000256" key="6">
    <source>
        <dbReference type="ARBA" id="ARBA00049485"/>
    </source>
</evidence>
<dbReference type="FunFam" id="3.20.20.100:FF:000015">
    <property type="entry name" value="Oxidoreductase, aldo/keto reductase family"/>
    <property type="match status" value="1"/>
</dbReference>
<dbReference type="VEuPathDB" id="FungiDB:CDV56_106354"/>
<dbReference type="RefSeq" id="XP_026618907.1">
    <property type="nucleotide sequence ID" value="XM_026759973.1"/>
</dbReference>
<feature type="region of interest" description="Disordered" evidence="7">
    <location>
        <begin position="421"/>
        <end position="454"/>
    </location>
</feature>
<accession>A0A397I1J9</accession>
<comment type="function">
    <text evidence="4">Catalyzes the initial reaction in the xylose utilization pathway by reducing D-xylose into xylitol. Xylose is a major component of hemicelluloses such as xylan. Most fungi utilize D-xylose via three enzymatic reactions, xylose reductase (XR), xylitol dehydrogenase (XDH), and xylulokinase, to form xylulose 5-phosphate, which enters pentose phosphate pathway.</text>
</comment>
<dbReference type="EMBL" id="NKHU02000003">
    <property type="protein sequence ID" value="RHZ68118.1"/>
    <property type="molecule type" value="Genomic_DNA"/>
</dbReference>
<dbReference type="GeneID" id="38128328"/>
<evidence type="ECO:0000256" key="3">
    <source>
        <dbReference type="ARBA" id="ARBA00023002"/>
    </source>
</evidence>
<comment type="similarity">
    <text evidence="1">Belongs to the aldo/keto reductase family.</text>
</comment>
<dbReference type="PROSITE" id="PS00062">
    <property type="entry name" value="ALDOKETO_REDUCTASE_2"/>
    <property type="match status" value="1"/>
</dbReference>
<dbReference type="STRING" id="41047.A0A397I1J9"/>
<dbReference type="PANTHER" id="PTHR43827:SF13">
    <property type="entry name" value="ALDO_KETO REDUCTASE FAMILY PROTEIN"/>
    <property type="match status" value="1"/>
</dbReference>
<dbReference type="SUPFAM" id="SSF51430">
    <property type="entry name" value="NAD(P)-linked oxidoreductase"/>
    <property type="match status" value="1"/>
</dbReference>
<dbReference type="InterPro" id="IPR023210">
    <property type="entry name" value="NADP_OxRdtase_dom"/>
</dbReference>
<dbReference type="CDD" id="cd19071">
    <property type="entry name" value="AKR_AKR1-5-like"/>
    <property type="match status" value="1"/>
</dbReference>
<keyword evidence="10" id="KW-1185">Reference proteome</keyword>
<feature type="region of interest" description="Disordered" evidence="7">
    <location>
        <begin position="313"/>
        <end position="405"/>
    </location>
</feature>
<dbReference type="GO" id="GO:0016491">
    <property type="term" value="F:oxidoreductase activity"/>
    <property type="evidence" value="ECO:0007669"/>
    <property type="project" value="UniProtKB-KW"/>
</dbReference>
<keyword evidence="3" id="KW-0560">Oxidoreductase</keyword>
<evidence type="ECO:0000256" key="7">
    <source>
        <dbReference type="SAM" id="MobiDB-lite"/>
    </source>
</evidence>
<evidence type="ECO:0000256" key="1">
    <source>
        <dbReference type="ARBA" id="ARBA00007905"/>
    </source>
</evidence>
<feature type="domain" description="NADP-dependent oxidoreductase" evidence="8">
    <location>
        <begin position="29"/>
        <end position="264"/>
    </location>
</feature>
<dbReference type="EC" id="1.1.1.307" evidence="2"/>
<comment type="catalytic activity">
    <reaction evidence="5">
        <text>xylitol + NADP(+) = D-xylose + NADPH + H(+)</text>
        <dbReference type="Rhea" id="RHEA:27445"/>
        <dbReference type="ChEBI" id="CHEBI:15378"/>
        <dbReference type="ChEBI" id="CHEBI:17151"/>
        <dbReference type="ChEBI" id="CHEBI:53455"/>
        <dbReference type="ChEBI" id="CHEBI:57783"/>
        <dbReference type="ChEBI" id="CHEBI:58349"/>
        <dbReference type="EC" id="1.1.1.307"/>
    </reaction>
</comment>
<name>A0A397I1J9_ASPTH</name>
<dbReference type="InterPro" id="IPR020471">
    <property type="entry name" value="AKR"/>
</dbReference>
<dbReference type="OrthoDB" id="416253at2759"/>